<name>A0A0A9DBJ7_ARUDO</name>
<accession>A0A0A9DBJ7</accession>
<proteinExistence type="predicted"/>
<organism evidence="1">
    <name type="scientific">Arundo donax</name>
    <name type="common">Giant reed</name>
    <name type="synonym">Donax arundinaceus</name>
    <dbReference type="NCBI Taxonomy" id="35708"/>
    <lineage>
        <taxon>Eukaryota</taxon>
        <taxon>Viridiplantae</taxon>
        <taxon>Streptophyta</taxon>
        <taxon>Embryophyta</taxon>
        <taxon>Tracheophyta</taxon>
        <taxon>Spermatophyta</taxon>
        <taxon>Magnoliopsida</taxon>
        <taxon>Liliopsida</taxon>
        <taxon>Poales</taxon>
        <taxon>Poaceae</taxon>
        <taxon>PACMAD clade</taxon>
        <taxon>Arundinoideae</taxon>
        <taxon>Arundineae</taxon>
        <taxon>Arundo</taxon>
    </lineage>
</organism>
<reference evidence="1" key="2">
    <citation type="journal article" date="2015" name="Data Brief">
        <title>Shoot transcriptome of the giant reed, Arundo donax.</title>
        <authorList>
            <person name="Barrero R.A."/>
            <person name="Guerrero F.D."/>
            <person name="Moolhuijzen P."/>
            <person name="Goolsby J.A."/>
            <person name="Tidwell J."/>
            <person name="Bellgard S.E."/>
            <person name="Bellgard M.I."/>
        </authorList>
    </citation>
    <scope>NUCLEOTIDE SEQUENCE</scope>
    <source>
        <tissue evidence="1">Shoot tissue taken approximately 20 cm above the soil surface</tissue>
    </source>
</reference>
<dbReference type="EMBL" id="GBRH01212719">
    <property type="protein sequence ID" value="JAD85176.1"/>
    <property type="molecule type" value="Transcribed_RNA"/>
</dbReference>
<dbReference type="AlphaFoldDB" id="A0A0A9DBJ7"/>
<reference evidence="1" key="1">
    <citation type="submission" date="2014-09" db="EMBL/GenBank/DDBJ databases">
        <authorList>
            <person name="Magalhaes I.L.F."/>
            <person name="Oliveira U."/>
            <person name="Santos F.R."/>
            <person name="Vidigal T.H.D.A."/>
            <person name="Brescovit A.D."/>
            <person name="Santos A.J."/>
        </authorList>
    </citation>
    <scope>NUCLEOTIDE SEQUENCE</scope>
    <source>
        <tissue evidence="1">Shoot tissue taken approximately 20 cm above the soil surface</tissue>
    </source>
</reference>
<protein>
    <submittedName>
        <fullName evidence="1">Uncharacterized protein</fullName>
    </submittedName>
</protein>
<evidence type="ECO:0000313" key="1">
    <source>
        <dbReference type="EMBL" id="JAD85176.1"/>
    </source>
</evidence>
<sequence>MIALNPTPPFFEQKQCGVRTLYRFQSCCTLCQSLPSFHHYIRKMYRQQESLQLRFLLRQYLAWNQYY</sequence>